<proteinExistence type="predicted"/>
<gene>
    <name evidence="1" type="ORF">EVAR_78796_1</name>
</gene>
<dbReference type="Proteomes" id="UP000299102">
    <property type="component" value="Unassembled WGS sequence"/>
</dbReference>
<evidence type="ECO:0000313" key="1">
    <source>
        <dbReference type="EMBL" id="GBP08321.1"/>
    </source>
</evidence>
<organism evidence="1 2">
    <name type="scientific">Eumeta variegata</name>
    <name type="common">Bagworm moth</name>
    <name type="synonym">Eumeta japonica</name>
    <dbReference type="NCBI Taxonomy" id="151549"/>
    <lineage>
        <taxon>Eukaryota</taxon>
        <taxon>Metazoa</taxon>
        <taxon>Ecdysozoa</taxon>
        <taxon>Arthropoda</taxon>
        <taxon>Hexapoda</taxon>
        <taxon>Insecta</taxon>
        <taxon>Pterygota</taxon>
        <taxon>Neoptera</taxon>
        <taxon>Endopterygota</taxon>
        <taxon>Lepidoptera</taxon>
        <taxon>Glossata</taxon>
        <taxon>Ditrysia</taxon>
        <taxon>Tineoidea</taxon>
        <taxon>Psychidae</taxon>
        <taxon>Oiketicinae</taxon>
        <taxon>Eumeta</taxon>
    </lineage>
</organism>
<sequence length="116" mass="12799">MAWKEGDSARAESPRDFLCRDAHFAASIGQSRADGIPCRSAATDEVLKAPIYYRTTANQQFASGVFSSVKVGHTPRMRVRGSSLGFLSPSARKERSKKKIMSVIRSLQLIQVVRNV</sequence>
<accession>A0A4C1T4Y9</accession>
<dbReference type="AlphaFoldDB" id="A0A4C1T4Y9"/>
<evidence type="ECO:0000313" key="2">
    <source>
        <dbReference type="Proteomes" id="UP000299102"/>
    </source>
</evidence>
<name>A0A4C1T4Y9_EUMVA</name>
<comment type="caution">
    <text evidence="1">The sequence shown here is derived from an EMBL/GenBank/DDBJ whole genome shotgun (WGS) entry which is preliminary data.</text>
</comment>
<dbReference type="EMBL" id="BGZK01000030">
    <property type="protein sequence ID" value="GBP08321.1"/>
    <property type="molecule type" value="Genomic_DNA"/>
</dbReference>
<reference evidence="1 2" key="1">
    <citation type="journal article" date="2019" name="Commun. Biol.">
        <title>The bagworm genome reveals a unique fibroin gene that provides high tensile strength.</title>
        <authorList>
            <person name="Kono N."/>
            <person name="Nakamura H."/>
            <person name="Ohtoshi R."/>
            <person name="Tomita M."/>
            <person name="Numata K."/>
            <person name="Arakawa K."/>
        </authorList>
    </citation>
    <scope>NUCLEOTIDE SEQUENCE [LARGE SCALE GENOMIC DNA]</scope>
</reference>
<keyword evidence="2" id="KW-1185">Reference proteome</keyword>
<protein>
    <submittedName>
        <fullName evidence="1">Uncharacterized protein</fullName>
    </submittedName>
</protein>